<evidence type="ECO:0000256" key="5">
    <source>
        <dbReference type="SAM" id="Phobius"/>
    </source>
</evidence>
<feature type="transmembrane region" description="Helical" evidence="5">
    <location>
        <begin position="34"/>
        <end position="52"/>
    </location>
</feature>
<keyword evidence="3 5" id="KW-1133">Transmembrane helix</keyword>
<dbReference type="HOGENOM" id="CLU_087059_0_1_3"/>
<keyword evidence="2 5" id="KW-0812">Transmembrane</keyword>
<dbReference type="GO" id="GO:0016829">
    <property type="term" value="F:lyase activity"/>
    <property type="evidence" value="ECO:0007669"/>
    <property type="project" value="InterPro"/>
</dbReference>
<dbReference type="EMBL" id="CP001039">
    <property type="protein sequence ID" value="ACC85260.1"/>
    <property type="molecule type" value="Genomic_DNA"/>
</dbReference>
<dbReference type="Pfam" id="PF25129">
    <property type="entry name" value="Pyr4-TMTC"/>
    <property type="match status" value="1"/>
</dbReference>
<dbReference type="AlphaFoldDB" id="B2JBF6"/>
<dbReference type="EnsemblBacteria" id="ACC85260">
    <property type="protein sequence ID" value="ACC85260"/>
    <property type="gene ID" value="Npun_BR125"/>
</dbReference>
<protein>
    <recommendedName>
        <fullName evidence="8">Integral membrane protein</fullName>
    </recommendedName>
</protein>
<dbReference type="PANTHER" id="PTHR42038">
    <property type="match status" value="1"/>
</dbReference>
<evidence type="ECO:0000313" key="7">
    <source>
        <dbReference type="Proteomes" id="UP000001191"/>
    </source>
</evidence>
<feature type="transmembrane region" description="Helical" evidence="5">
    <location>
        <begin position="179"/>
        <end position="198"/>
    </location>
</feature>
<feature type="transmembrane region" description="Helical" evidence="5">
    <location>
        <begin position="58"/>
        <end position="78"/>
    </location>
</feature>
<dbReference type="GO" id="GO:0016020">
    <property type="term" value="C:membrane"/>
    <property type="evidence" value="ECO:0007669"/>
    <property type="project" value="UniProtKB-SubCell"/>
</dbReference>
<reference evidence="7" key="1">
    <citation type="submission" date="2008-04" db="EMBL/GenBank/DDBJ databases">
        <title>Complete sequence of plasmid 2 of Nostoc punctiforme ATCC 29133.</title>
        <authorList>
            <consortium name="US DOE Joint Genome Institute"/>
            <person name="Copeland A."/>
            <person name="Lucas S."/>
            <person name="Lapidus A."/>
            <person name="Glavina del Rio T."/>
            <person name="Dalin E."/>
            <person name="Tice H."/>
            <person name="Pitluck S."/>
            <person name="Chain P."/>
            <person name="Malfatti S."/>
            <person name="Shin M."/>
            <person name="Vergez L."/>
            <person name="Schmutz J."/>
            <person name="Larimer F."/>
            <person name="Land M."/>
            <person name="Hauser L."/>
            <person name="Kyrpides N."/>
            <person name="Kim E."/>
            <person name="Meeks J.C."/>
            <person name="Elhai J."/>
            <person name="Campbell E.L."/>
            <person name="Thiel T."/>
            <person name="Longmire J."/>
            <person name="Potts M."/>
            <person name="Atlas R."/>
        </authorList>
    </citation>
    <scope>NUCLEOTIDE SEQUENCE [LARGE SCALE GENOMIC DNA]</scope>
    <source>
        <strain evidence="7">ATCC 29133 / PCC 73102</strain>
        <plasmid evidence="7">Plasmid pNPUN02</plasmid>
    </source>
</reference>
<dbReference type="InterPro" id="IPR039020">
    <property type="entry name" value="PaxB-like"/>
</dbReference>
<evidence type="ECO:0008006" key="8">
    <source>
        <dbReference type="Google" id="ProtNLM"/>
    </source>
</evidence>
<dbReference type="RefSeq" id="WP_012413268.1">
    <property type="nucleotide sequence ID" value="NC_010632.1"/>
</dbReference>
<geneLocation type="plasmid" evidence="6 7">
    <name>pNPUN02</name>
</geneLocation>
<evidence type="ECO:0000313" key="6">
    <source>
        <dbReference type="EMBL" id="ACC85260.1"/>
    </source>
</evidence>
<gene>
    <name evidence="6" type="ordered locus">Npun_BR125</name>
</gene>
<evidence type="ECO:0000256" key="3">
    <source>
        <dbReference type="ARBA" id="ARBA00022989"/>
    </source>
</evidence>
<sequence>MGTYLMLGSGAFWILTYILLIQRGFKDQTYGMPLVALCANLSWEFIFSFIHPHQPPQLQINIVWLMLDLIILYGFFKFGQSELKDIPNKLFYPVFILTLFTSFCCVLLITDEFQDWSGAYTAFGQNLLMSILFIDMLTKRNTVRGQSIFIAIFKMIGTLLASIGFYINHPTQGRSLLFIFLYTAIFVFDLIYAGMIAMKIKSFEKKKLNHALTRQ</sequence>
<evidence type="ECO:0000256" key="1">
    <source>
        <dbReference type="ARBA" id="ARBA00004141"/>
    </source>
</evidence>
<feature type="transmembrane region" description="Helical" evidence="5">
    <location>
        <begin position="116"/>
        <end position="136"/>
    </location>
</feature>
<accession>B2JBF6</accession>
<keyword evidence="4 5" id="KW-0472">Membrane</keyword>
<feature type="transmembrane region" description="Helical" evidence="5">
    <location>
        <begin position="148"/>
        <end position="167"/>
    </location>
</feature>
<keyword evidence="6" id="KW-0614">Plasmid</keyword>
<evidence type="ECO:0000256" key="4">
    <source>
        <dbReference type="ARBA" id="ARBA00023136"/>
    </source>
</evidence>
<evidence type="ECO:0000256" key="2">
    <source>
        <dbReference type="ARBA" id="ARBA00022692"/>
    </source>
</evidence>
<feature type="transmembrane region" description="Helical" evidence="5">
    <location>
        <begin position="90"/>
        <end position="110"/>
    </location>
</feature>
<feature type="transmembrane region" description="Helical" evidence="5">
    <location>
        <begin position="6"/>
        <end position="22"/>
    </location>
</feature>
<dbReference type="KEGG" id="npu:Npun_BR125"/>
<organism evidence="6 7">
    <name type="scientific">Nostoc punctiforme (strain ATCC 29133 / PCC 73102)</name>
    <dbReference type="NCBI Taxonomy" id="63737"/>
    <lineage>
        <taxon>Bacteria</taxon>
        <taxon>Bacillati</taxon>
        <taxon>Cyanobacteriota</taxon>
        <taxon>Cyanophyceae</taxon>
        <taxon>Nostocales</taxon>
        <taxon>Nostocaceae</taxon>
        <taxon>Nostoc</taxon>
    </lineage>
</organism>
<comment type="subcellular location">
    <subcellularLocation>
        <location evidence="1">Membrane</location>
        <topology evidence="1">Multi-pass membrane protein</topology>
    </subcellularLocation>
</comment>
<dbReference type="PANTHER" id="PTHR42038:SF2">
    <property type="entry name" value="TERPENE CYCLASE AUSL"/>
    <property type="match status" value="1"/>
</dbReference>
<keyword evidence="7" id="KW-1185">Reference proteome</keyword>
<name>B2JBF6_NOSP7</name>
<proteinExistence type="predicted"/>
<dbReference type="Proteomes" id="UP000001191">
    <property type="component" value="Plasmid pNPUN02"/>
</dbReference>